<keyword evidence="1" id="KW-0812">Transmembrane</keyword>
<protein>
    <recommendedName>
        <fullName evidence="4">Vegetative cell wall protein gp1</fullName>
    </recommendedName>
</protein>
<evidence type="ECO:0008006" key="4">
    <source>
        <dbReference type="Google" id="ProtNLM"/>
    </source>
</evidence>
<keyword evidence="3" id="KW-1185">Reference proteome</keyword>
<proteinExistence type="predicted"/>
<reference evidence="3" key="1">
    <citation type="submission" date="2016-02" db="EMBL/GenBank/DDBJ databases">
        <authorList>
            <person name="Wibberg D."/>
        </authorList>
    </citation>
    <scope>NUCLEOTIDE SEQUENCE [LARGE SCALE GENOMIC DNA]</scope>
</reference>
<name>A0A1C3P574_9ACTN</name>
<feature type="transmembrane region" description="Helical" evidence="1">
    <location>
        <begin position="57"/>
        <end position="78"/>
    </location>
</feature>
<dbReference type="AlphaFoldDB" id="A0A1C3P574"/>
<accession>A0A1C3P574</accession>
<evidence type="ECO:0000313" key="3">
    <source>
        <dbReference type="Proteomes" id="UP000199013"/>
    </source>
</evidence>
<dbReference type="Proteomes" id="UP000199013">
    <property type="component" value="Unassembled WGS sequence"/>
</dbReference>
<feature type="transmembrane region" description="Helical" evidence="1">
    <location>
        <begin position="209"/>
        <end position="230"/>
    </location>
</feature>
<gene>
    <name evidence="2" type="ORF">FDG2_4361</name>
</gene>
<dbReference type="EMBL" id="FLUV01001826">
    <property type="protein sequence ID" value="SBW24953.1"/>
    <property type="molecule type" value="Genomic_DNA"/>
</dbReference>
<evidence type="ECO:0000256" key="1">
    <source>
        <dbReference type="SAM" id="Phobius"/>
    </source>
</evidence>
<evidence type="ECO:0000313" key="2">
    <source>
        <dbReference type="EMBL" id="SBW24953.1"/>
    </source>
</evidence>
<organism evidence="2 3">
    <name type="scientific">Candidatus Protofrankia californiensis</name>
    <dbReference type="NCBI Taxonomy" id="1839754"/>
    <lineage>
        <taxon>Bacteria</taxon>
        <taxon>Bacillati</taxon>
        <taxon>Actinomycetota</taxon>
        <taxon>Actinomycetes</taxon>
        <taxon>Frankiales</taxon>
        <taxon>Frankiaceae</taxon>
        <taxon>Protofrankia</taxon>
    </lineage>
</organism>
<sequence length="308" mass="34092">MLTAFWETAGSKLTDRWAAVSAPALLFWLGGLAAWTHHHGGLRTLDTHTGWLDRQTPAVQTATILTALLTITASGIVVDRLTTPTLRLLEGYWPSWTGPLRRRLTDTLARRAAADAAAWQQAYSRIHTAAPTAADLAVYTRLDRRRRRRPASAGYFLPTPIGNILRAAERRPVDKYGLDTVTVWPHLWLLLPEDTRTALRAARASLDTAVATALWGVLFCAFTPLTWLALPVGLTVTGLAVAVVVPARAQVFGDLIETAYDLHRTAVYQQLRWPLPASPHHEREHGQRLTAYLWRGSDDPTPTFTPPP</sequence>
<keyword evidence="1" id="KW-1133">Transmembrane helix</keyword>
<keyword evidence="1" id="KW-0472">Membrane</keyword>